<gene>
    <name evidence="1" type="ORF">LEMA_P042210.1</name>
</gene>
<name>E4ZNV1_LEPMJ</name>
<accession>E4ZNV1</accession>
<dbReference type="EMBL" id="FP929105">
    <property type="protein sequence ID" value="CBX93320.1"/>
    <property type="molecule type" value="Genomic_DNA"/>
</dbReference>
<protein>
    <submittedName>
        <fullName evidence="1">Predicted protein</fullName>
    </submittedName>
</protein>
<dbReference type="HOGENOM" id="CLU_1532855_0_0_1"/>
<evidence type="ECO:0000313" key="2">
    <source>
        <dbReference type="Proteomes" id="UP000002668"/>
    </source>
</evidence>
<keyword evidence="2" id="KW-1185">Reference proteome</keyword>
<organism evidence="2">
    <name type="scientific">Leptosphaeria maculans (strain JN3 / isolate v23.1.3 / race Av1-4-5-6-7-8)</name>
    <name type="common">Blackleg fungus</name>
    <name type="synonym">Phoma lingam</name>
    <dbReference type="NCBI Taxonomy" id="985895"/>
    <lineage>
        <taxon>Eukaryota</taxon>
        <taxon>Fungi</taxon>
        <taxon>Dikarya</taxon>
        <taxon>Ascomycota</taxon>
        <taxon>Pezizomycotina</taxon>
        <taxon>Dothideomycetes</taxon>
        <taxon>Pleosporomycetidae</taxon>
        <taxon>Pleosporales</taxon>
        <taxon>Pleosporineae</taxon>
        <taxon>Leptosphaeriaceae</taxon>
        <taxon>Plenodomus</taxon>
        <taxon>Plenodomus lingam/Leptosphaeria maculans species complex</taxon>
    </lineage>
</organism>
<dbReference type="VEuPathDB" id="FungiDB:LEMA_P042210.1"/>
<reference evidence="2" key="1">
    <citation type="journal article" date="2011" name="Nat. Commun.">
        <title>Effector diversification within compartments of the Leptosphaeria maculans genome affected by Repeat-Induced Point mutations.</title>
        <authorList>
            <person name="Rouxel T."/>
            <person name="Grandaubert J."/>
            <person name="Hane J.K."/>
            <person name="Hoede C."/>
            <person name="van de Wouw A.P."/>
            <person name="Couloux A."/>
            <person name="Dominguez V."/>
            <person name="Anthouard V."/>
            <person name="Bally P."/>
            <person name="Bourras S."/>
            <person name="Cozijnsen A.J."/>
            <person name="Ciuffetti L.M."/>
            <person name="Degrave A."/>
            <person name="Dilmaghani A."/>
            <person name="Duret L."/>
            <person name="Fudal I."/>
            <person name="Goodwin S.B."/>
            <person name="Gout L."/>
            <person name="Glaser N."/>
            <person name="Linglin J."/>
            <person name="Kema G.H.J."/>
            <person name="Lapalu N."/>
            <person name="Lawrence C.B."/>
            <person name="May K."/>
            <person name="Meyer M."/>
            <person name="Ollivier B."/>
            <person name="Poulain J."/>
            <person name="Schoch C.L."/>
            <person name="Simon A."/>
            <person name="Spatafora J.W."/>
            <person name="Stachowiak A."/>
            <person name="Turgeon B.G."/>
            <person name="Tyler B.M."/>
            <person name="Vincent D."/>
            <person name="Weissenbach J."/>
            <person name="Amselem J."/>
            <person name="Quesneville H."/>
            <person name="Oliver R.P."/>
            <person name="Wincker P."/>
            <person name="Balesdent M.-H."/>
            <person name="Howlett B.J."/>
        </authorList>
    </citation>
    <scope>NUCLEOTIDE SEQUENCE [LARGE SCALE GENOMIC DNA]</scope>
    <source>
        <strain evidence="2">JN3 / isolate v23.1.3 / race Av1-4-5-6-7-8</strain>
    </source>
</reference>
<dbReference type="Proteomes" id="UP000002668">
    <property type="component" value="Genome"/>
</dbReference>
<proteinExistence type="predicted"/>
<dbReference type="AlphaFoldDB" id="E4ZNV1"/>
<evidence type="ECO:0000313" key="1">
    <source>
        <dbReference type="EMBL" id="CBX93320.1"/>
    </source>
</evidence>
<sequence length="175" mass="19485">MDGHCEAERISVPIMKSARLVPVDQQPLYFGLFACNLERSHMLRAFVCCAFLRQVDYAPARSGPVRTRGDQNEQIVENPTMRMMLTLEGCSESYYCSPSASHIRASSSWPPKNGVYSVDLAPSFPFSFERLFSVSHTASLLWGQSPDILHHKSGGVEFLDSIGDSLFPPPHLHSP</sequence>
<dbReference type="InParanoid" id="E4ZNV1"/>